<protein>
    <recommendedName>
        <fullName evidence="1">Fe/B12 periplasmic-binding domain-containing protein</fullName>
    </recommendedName>
</protein>
<comment type="caution">
    <text evidence="2">The sequence shown here is derived from an EMBL/GenBank/DDBJ whole genome shotgun (WGS) entry which is preliminary data.</text>
</comment>
<evidence type="ECO:0000259" key="1">
    <source>
        <dbReference type="PROSITE" id="PS50983"/>
    </source>
</evidence>
<evidence type="ECO:0000313" key="2">
    <source>
        <dbReference type="EMBL" id="KPY04321.1"/>
    </source>
</evidence>
<feature type="domain" description="Fe/B12 periplasmic-binding" evidence="1">
    <location>
        <begin position="1"/>
        <end position="109"/>
    </location>
</feature>
<sequence>MTAGRLAIPQALISAAGGQNVMGDVAASWTHVNWESVVQSNPEVIVIVDYGEVSAAQKQHFLESNPALQSIDAIRNRRYVVLPYVAVTPGIDNVAAIETLAAAFHDVTR</sequence>
<dbReference type="PANTHER" id="PTHR30535:SF7">
    <property type="entry name" value="IRON(III) DICITRATE-BINDING PROTEIN"/>
    <property type="match status" value="1"/>
</dbReference>
<dbReference type="PATRIC" id="fig|34065.5.peg.6132"/>
<dbReference type="PROSITE" id="PS50983">
    <property type="entry name" value="FE_B12_PBP"/>
    <property type="match status" value="1"/>
</dbReference>
<dbReference type="SUPFAM" id="SSF53807">
    <property type="entry name" value="Helical backbone' metal receptor"/>
    <property type="match status" value="1"/>
</dbReference>
<dbReference type="Gene3D" id="3.40.50.1980">
    <property type="entry name" value="Nitrogenase molybdenum iron protein domain"/>
    <property type="match status" value="1"/>
</dbReference>
<dbReference type="EMBL" id="LJQU01000039">
    <property type="protein sequence ID" value="KPY04321.1"/>
    <property type="molecule type" value="Genomic_DNA"/>
</dbReference>
<dbReference type="InterPro" id="IPR002491">
    <property type="entry name" value="ABC_transptr_periplasmic_BD"/>
</dbReference>
<dbReference type="Pfam" id="PF01497">
    <property type="entry name" value="Peripla_BP_2"/>
    <property type="match status" value="1"/>
</dbReference>
<dbReference type="AlphaFoldDB" id="A0A0P9VJ35"/>
<dbReference type="Proteomes" id="UP000050420">
    <property type="component" value="Unassembled WGS sequence"/>
</dbReference>
<gene>
    <name evidence="2" type="ORF">ALO63_200088</name>
</gene>
<dbReference type="InterPro" id="IPR050902">
    <property type="entry name" value="ABC_Transporter_SBP"/>
</dbReference>
<name>A0A0P9VJ35_PSEA0</name>
<organism evidence="2 3">
    <name type="scientific">Pseudomonas amygdali pv. mori</name>
    <dbReference type="NCBI Taxonomy" id="34065"/>
    <lineage>
        <taxon>Bacteria</taxon>
        <taxon>Pseudomonadati</taxon>
        <taxon>Pseudomonadota</taxon>
        <taxon>Gammaproteobacteria</taxon>
        <taxon>Pseudomonadales</taxon>
        <taxon>Pseudomonadaceae</taxon>
        <taxon>Pseudomonas</taxon>
        <taxon>Pseudomonas amygdali</taxon>
    </lineage>
</organism>
<accession>A0A0P9VJ35</accession>
<reference evidence="2 3" key="1">
    <citation type="submission" date="2015-09" db="EMBL/GenBank/DDBJ databases">
        <title>Genome announcement of multiple Pseudomonas syringae strains.</title>
        <authorList>
            <person name="Thakur S."/>
            <person name="Wang P.W."/>
            <person name="Gong Y."/>
            <person name="Weir B.S."/>
            <person name="Guttman D.S."/>
        </authorList>
    </citation>
    <scope>NUCLEOTIDE SEQUENCE [LARGE SCALE GENOMIC DNA]</scope>
    <source>
        <strain evidence="2 3">ICMP4331</strain>
    </source>
</reference>
<dbReference type="PANTHER" id="PTHR30535">
    <property type="entry name" value="VITAMIN B12-BINDING PROTEIN"/>
    <property type="match status" value="1"/>
</dbReference>
<evidence type="ECO:0000313" key="3">
    <source>
        <dbReference type="Proteomes" id="UP000050420"/>
    </source>
</evidence>
<proteinExistence type="predicted"/>